<feature type="region of interest" description="Disordered" evidence="9">
    <location>
        <begin position="414"/>
        <end position="451"/>
    </location>
</feature>
<keyword evidence="8" id="KW-0175">Coiled coil</keyword>
<evidence type="ECO:0000256" key="1">
    <source>
        <dbReference type="ARBA" id="ARBA00004604"/>
    </source>
</evidence>
<dbReference type="PANTHER" id="PTHR10920">
    <property type="entry name" value="RIBOSOMAL RNA METHYLTRANSFERASE"/>
    <property type="match status" value="1"/>
</dbReference>
<feature type="binding site" evidence="8">
    <location>
        <position position="120"/>
    </location>
    <ligand>
        <name>S-adenosyl-L-methionine</name>
        <dbReference type="ChEBI" id="CHEBI:59789"/>
    </ligand>
</feature>
<feature type="domain" description="Ribosomal RNA methyltransferase SPB1-like C-terminal" evidence="11">
    <location>
        <begin position="598"/>
        <end position="789"/>
    </location>
</feature>
<dbReference type="GO" id="GO:0005730">
    <property type="term" value="C:nucleolus"/>
    <property type="evidence" value="ECO:0007669"/>
    <property type="project" value="UniProtKB-SubCell"/>
</dbReference>
<comment type="function">
    <text evidence="8">Probable methyltransferase involved in the maturation of rRNA and in the biogenesis of ribosomal subunits.</text>
</comment>
<feature type="compositionally biased region" description="Basic residues" evidence="9">
    <location>
        <begin position="782"/>
        <end position="821"/>
    </location>
</feature>
<feature type="region of interest" description="Disordered" evidence="9">
    <location>
        <begin position="473"/>
        <end position="498"/>
    </location>
</feature>
<comment type="subcellular location">
    <subcellularLocation>
        <location evidence="1 8">Nucleus</location>
        <location evidence="1 8">Nucleolus</location>
    </subcellularLocation>
</comment>
<evidence type="ECO:0000256" key="9">
    <source>
        <dbReference type="SAM" id="MobiDB-lite"/>
    </source>
</evidence>
<dbReference type="InterPro" id="IPR050082">
    <property type="entry name" value="RNA_methyltr_RlmE"/>
</dbReference>
<organism evidence="13 14">
    <name type="scientific">Ceratopteris richardii</name>
    <name type="common">Triangle waterfern</name>
    <dbReference type="NCBI Taxonomy" id="49495"/>
    <lineage>
        <taxon>Eukaryota</taxon>
        <taxon>Viridiplantae</taxon>
        <taxon>Streptophyta</taxon>
        <taxon>Embryophyta</taxon>
        <taxon>Tracheophyta</taxon>
        <taxon>Polypodiopsida</taxon>
        <taxon>Polypodiidae</taxon>
        <taxon>Polypodiales</taxon>
        <taxon>Pteridineae</taxon>
        <taxon>Pteridaceae</taxon>
        <taxon>Parkerioideae</taxon>
        <taxon>Ceratopteris</taxon>
    </lineage>
</organism>
<feature type="domain" description="DUF3381" evidence="12">
    <location>
        <begin position="236"/>
        <end position="381"/>
    </location>
</feature>
<feature type="binding site" evidence="8">
    <location>
        <position position="92"/>
    </location>
    <ligand>
        <name>S-adenosyl-L-methionine</name>
        <dbReference type="ChEBI" id="CHEBI:59789"/>
    </ligand>
</feature>
<sequence length="828" mass="93091">MGKSKTTGKHRLDRFYHLAKEQGYRSRAAFKLVQLDSKYRFLSSSRALLDLCAAPGGWMQVAYKHMPVGSFIVGVDLVPIRPVRGTLTLQEDITTPKCRASIRKLMKEHGCSVFDVILHDGSPNVGGAWAKEATSQAALVLDSLKLATEFLGPKGTFVTKVFRSQDYSSLLYAFKQLFEKVEVTKPVASRATSAEIYVICLRYRAPAKIDPRLLDLKHLFQDIEEPPQVVDVLRGTKQKRHRGGYEEGNTTLRKECTASNFVWTEKPLELLGSITSISFNDPACVAIKDHPLTTDEIKLLCEDLQVLGKQEFKQLLKWRINLRKALMPVETEQAHRIGTNETSNKDEDLLNEMGELKAMIDAKTKKERKKLAKRRAKAKIRAATGMKIDVMEDGYADGGLFSLASIKGKAGLEAMESESGASSDQDESGNELIDETKQNSSPPDELEFDSDIEREKYDAELELYLDRAYKQYRKSTDGSTKRRKRAKLDSSDKDLWHENDDPDIILEEVGRTSLDGTMDAAPSNPLVIPLDEGDAPSREQIAKQWFSQDIFEGFEAMEADPGVKSPQRDERRLTKMHKVSEIEVHDRGSIHGSAKETAADDGFEVVHADTSGSDTSSDDEEDDIDSKAEILAYAKRMLHKKNREDLMDDAYNRYTFNDEGLPDWFVDDEKRHCQPIKPITKEEVEAMKAQFNAINTRPVKKVAEAKARKKQRALKKLESIKQKVNALAEQPSMSAHSKNKMIERLYKKAEIGKKPKKELVIAKKGIGTGSRKGRIVVDRRMKKDKRAHGSGKPGRKGKPVPANKQRKGRSFSHGKQRRNKSRQGGSSV</sequence>
<dbReference type="FunFam" id="3.40.50.150:FF:000004">
    <property type="entry name" value="AdoMet-dependent rRNA methyltransferase SPB1"/>
    <property type="match status" value="1"/>
</dbReference>
<evidence type="ECO:0000256" key="5">
    <source>
        <dbReference type="ARBA" id="ARBA00022679"/>
    </source>
</evidence>
<dbReference type="HAMAP" id="MF_03163">
    <property type="entry name" value="RNA_methyltr_E_SPB1"/>
    <property type="match status" value="1"/>
</dbReference>
<dbReference type="SUPFAM" id="SSF53335">
    <property type="entry name" value="S-adenosyl-L-methionine-dependent methyltransferases"/>
    <property type="match status" value="1"/>
</dbReference>
<evidence type="ECO:0000256" key="2">
    <source>
        <dbReference type="ARBA" id="ARBA00022517"/>
    </source>
</evidence>
<feature type="active site" description="Proton acceptor" evidence="8">
    <location>
        <position position="160"/>
    </location>
</feature>
<comment type="catalytic activity">
    <reaction evidence="8">
        <text>a ribonucleotide in rRNA + S-adenosyl-L-methionine = a 2'-O-methylribonucleotide in rRNA + S-adenosyl-L-homocysteine + H(+)</text>
        <dbReference type="Rhea" id="RHEA:48628"/>
        <dbReference type="Rhea" id="RHEA-COMP:12164"/>
        <dbReference type="Rhea" id="RHEA-COMP:12165"/>
        <dbReference type="ChEBI" id="CHEBI:15378"/>
        <dbReference type="ChEBI" id="CHEBI:57856"/>
        <dbReference type="ChEBI" id="CHEBI:59789"/>
        <dbReference type="ChEBI" id="CHEBI:90675"/>
        <dbReference type="ChEBI" id="CHEBI:90676"/>
    </reaction>
</comment>
<dbReference type="EMBL" id="CM035438">
    <property type="protein sequence ID" value="KAH7284979.1"/>
    <property type="molecule type" value="Genomic_DNA"/>
</dbReference>
<keyword evidence="14" id="KW-1185">Reference proteome</keyword>
<dbReference type="InterPro" id="IPR028589">
    <property type="entry name" value="SPB1-like"/>
</dbReference>
<dbReference type="InterPro" id="IPR002877">
    <property type="entry name" value="RNA_MeTrfase_FtsJ_dom"/>
</dbReference>
<feature type="binding site" evidence="8">
    <location>
        <position position="58"/>
    </location>
    <ligand>
        <name>S-adenosyl-L-methionine</name>
        <dbReference type="ChEBI" id="CHEBI:59789"/>
    </ligand>
</feature>
<dbReference type="InterPro" id="IPR015507">
    <property type="entry name" value="rRNA-MeTfrase_E"/>
</dbReference>
<evidence type="ECO:0000313" key="13">
    <source>
        <dbReference type="EMBL" id="KAH7284979.1"/>
    </source>
</evidence>
<dbReference type="Pfam" id="PF07780">
    <property type="entry name" value="Spb1_C"/>
    <property type="match status" value="1"/>
</dbReference>
<dbReference type="HAMAP" id="MF_01547">
    <property type="entry name" value="RNA_methyltr_E"/>
    <property type="match status" value="1"/>
</dbReference>
<keyword evidence="5 8" id="KW-0808">Transferase</keyword>
<feature type="compositionally biased region" description="Basic and acidic residues" evidence="9">
    <location>
        <begin position="487"/>
        <end position="498"/>
    </location>
</feature>
<dbReference type="EC" id="2.1.1.-" evidence="8"/>
<dbReference type="InterPro" id="IPR029063">
    <property type="entry name" value="SAM-dependent_MTases_sf"/>
</dbReference>
<feature type="binding site" evidence="8">
    <location>
        <position position="56"/>
    </location>
    <ligand>
        <name>S-adenosyl-L-methionine</name>
        <dbReference type="ChEBI" id="CHEBI:59789"/>
    </ligand>
</feature>
<dbReference type="Gene3D" id="3.40.50.150">
    <property type="entry name" value="Vaccinia Virus protein VP39"/>
    <property type="match status" value="1"/>
</dbReference>
<dbReference type="InterPro" id="IPR024576">
    <property type="entry name" value="rRNA_MeTfrase_Spb1_DUF3381"/>
</dbReference>
<feature type="compositionally biased region" description="Acidic residues" evidence="9">
    <location>
        <begin position="424"/>
        <end position="433"/>
    </location>
</feature>
<evidence type="ECO:0000259" key="10">
    <source>
        <dbReference type="Pfam" id="PF01728"/>
    </source>
</evidence>
<feature type="compositionally biased region" description="Basic and acidic residues" evidence="9">
    <location>
        <begin position="585"/>
        <end position="598"/>
    </location>
</feature>
<gene>
    <name evidence="13" type="ORF">KP509_33G005200</name>
</gene>
<dbReference type="GO" id="GO:0008650">
    <property type="term" value="F:rRNA (uridine-2'-O-)-methyltransferase activity"/>
    <property type="evidence" value="ECO:0007669"/>
    <property type="project" value="TreeGrafter"/>
</dbReference>
<feature type="binding site" evidence="8">
    <location>
        <position position="76"/>
    </location>
    <ligand>
        <name>S-adenosyl-L-methionine</name>
        <dbReference type="ChEBI" id="CHEBI:59789"/>
    </ligand>
</feature>
<evidence type="ECO:0000256" key="3">
    <source>
        <dbReference type="ARBA" id="ARBA00022552"/>
    </source>
</evidence>
<dbReference type="Pfam" id="PF01728">
    <property type="entry name" value="FtsJ"/>
    <property type="match status" value="1"/>
</dbReference>
<evidence type="ECO:0000256" key="4">
    <source>
        <dbReference type="ARBA" id="ARBA00022603"/>
    </source>
</evidence>
<dbReference type="GO" id="GO:0016435">
    <property type="term" value="F:rRNA (guanine) methyltransferase activity"/>
    <property type="evidence" value="ECO:0007669"/>
    <property type="project" value="TreeGrafter"/>
</dbReference>
<evidence type="ECO:0000256" key="7">
    <source>
        <dbReference type="ARBA" id="ARBA00023242"/>
    </source>
</evidence>
<evidence type="ECO:0000256" key="6">
    <source>
        <dbReference type="ARBA" id="ARBA00022691"/>
    </source>
</evidence>
<dbReference type="GO" id="GO:0030687">
    <property type="term" value="C:preribosome, large subunit precursor"/>
    <property type="evidence" value="ECO:0007669"/>
    <property type="project" value="TreeGrafter"/>
</dbReference>
<protein>
    <recommendedName>
        <fullName evidence="8">Putative rRNA methyltransferase</fullName>
        <ecNumber evidence="8">2.1.1.-</ecNumber>
    </recommendedName>
    <alternativeName>
        <fullName evidence="8">2'-O-ribose RNA methyltransferase SPB1 homolog</fullName>
    </alternativeName>
</protein>
<evidence type="ECO:0000256" key="8">
    <source>
        <dbReference type="HAMAP-Rule" id="MF_03163"/>
    </source>
</evidence>
<reference evidence="13" key="1">
    <citation type="submission" date="2021-08" db="EMBL/GenBank/DDBJ databases">
        <title>WGS assembly of Ceratopteris richardii.</title>
        <authorList>
            <person name="Marchant D.B."/>
            <person name="Chen G."/>
            <person name="Jenkins J."/>
            <person name="Shu S."/>
            <person name="Leebens-Mack J."/>
            <person name="Grimwood J."/>
            <person name="Schmutz J."/>
            <person name="Soltis P."/>
            <person name="Soltis D."/>
            <person name="Chen Z.-H."/>
        </authorList>
    </citation>
    <scope>NUCLEOTIDE SEQUENCE</scope>
    <source>
        <strain evidence="13">Whitten #5841</strain>
        <tissue evidence="13">Leaf</tissue>
    </source>
</reference>
<comment type="caution">
    <text evidence="13">The sequence shown here is derived from an EMBL/GenBank/DDBJ whole genome shotgun (WGS) entry which is preliminary data.</text>
</comment>
<dbReference type="Pfam" id="PF11861">
    <property type="entry name" value="DUF3381"/>
    <property type="match status" value="1"/>
</dbReference>
<evidence type="ECO:0000313" key="14">
    <source>
        <dbReference type="Proteomes" id="UP000825935"/>
    </source>
</evidence>
<dbReference type="GO" id="GO:0000466">
    <property type="term" value="P:maturation of 5.8S rRNA from tricistronic rRNA transcript (SSU-rRNA, 5.8S rRNA, LSU-rRNA)"/>
    <property type="evidence" value="ECO:0007669"/>
    <property type="project" value="TreeGrafter"/>
</dbReference>
<feature type="region of interest" description="Disordered" evidence="9">
    <location>
        <begin position="753"/>
        <end position="828"/>
    </location>
</feature>
<dbReference type="OMA" id="QRKDKYY"/>
<keyword evidence="2 8" id="KW-0690">Ribosome biogenesis</keyword>
<keyword evidence="4 8" id="KW-0489">Methyltransferase</keyword>
<evidence type="ECO:0000259" key="11">
    <source>
        <dbReference type="Pfam" id="PF07780"/>
    </source>
</evidence>
<keyword evidence="3 8" id="KW-0698">rRNA processing</keyword>
<keyword evidence="6 8" id="KW-0949">S-adenosyl-L-methionine</keyword>
<keyword evidence="7 8" id="KW-0539">Nucleus</keyword>
<dbReference type="Proteomes" id="UP000825935">
    <property type="component" value="Chromosome 33"/>
</dbReference>
<dbReference type="OrthoDB" id="1287559at2759"/>
<comment type="similarity">
    <text evidence="8">Belongs to the class I-like SAM-binding methyltransferase superfamily. RNA methyltransferase RlmE family. SPB1 subfamily.</text>
</comment>
<feature type="region of interest" description="Disordered" evidence="9">
    <location>
        <begin position="585"/>
        <end position="624"/>
    </location>
</feature>
<dbReference type="PANTHER" id="PTHR10920:SF13">
    <property type="entry name" value="PRE-RRNA 2'-O-RIBOSE RNA METHYLTRANSFERASE FTSJ3"/>
    <property type="match status" value="1"/>
</dbReference>
<dbReference type="InterPro" id="IPR012920">
    <property type="entry name" value="rRNA_MeTfrase_SPB1-like_C"/>
</dbReference>
<feature type="domain" description="Ribosomal RNA methyltransferase FtsJ" evidence="10">
    <location>
        <begin position="24"/>
        <end position="203"/>
    </location>
</feature>
<dbReference type="GO" id="GO:0000463">
    <property type="term" value="P:maturation of LSU-rRNA from tricistronic rRNA transcript (SSU-rRNA, 5.8S rRNA, LSU-rRNA)"/>
    <property type="evidence" value="ECO:0007669"/>
    <property type="project" value="TreeGrafter"/>
</dbReference>
<proteinExistence type="inferred from homology"/>
<feature type="coiled-coil region" evidence="8">
    <location>
        <begin position="700"/>
        <end position="730"/>
    </location>
</feature>
<name>A0A8T2QM13_CERRI</name>
<evidence type="ECO:0000259" key="12">
    <source>
        <dbReference type="Pfam" id="PF11861"/>
    </source>
</evidence>
<dbReference type="AlphaFoldDB" id="A0A8T2QM13"/>
<accession>A0A8T2QM13</accession>